<gene>
    <name evidence="2" type="ORF">BECKFW1821C_GA0114237_10977</name>
</gene>
<dbReference type="GO" id="GO:0016301">
    <property type="term" value="F:kinase activity"/>
    <property type="evidence" value="ECO:0007669"/>
    <property type="project" value="UniProtKB-KW"/>
</dbReference>
<dbReference type="PANTHER" id="PTHR23150:SF19">
    <property type="entry name" value="FORMYLGLYCINE-GENERATING ENZYME"/>
    <property type="match status" value="1"/>
</dbReference>
<dbReference type="InterPro" id="IPR051043">
    <property type="entry name" value="Sulfatase_Mod_Factor_Kinase"/>
</dbReference>
<dbReference type="EMBL" id="CAADFE010000097">
    <property type="protein sequence ID" value="VFJ76069.1"/>
    <property type="molecule type" value="Genomic_DNA"/>
</dbReference>
<dbReference type="SUPFAM" id="SSF56436">
    <property type="entry name" value="C-type lectin-like"/>
    <property type="match status" value="1"/>
</dbReference>
<dbReference type="InterPro" id="IPR042095">
    <property type="entry name" value="SUMF_sf"/>
</dbReference>
<sequence>MSSRATEAEWEYAARGGTSTAYFWGDNPMGSEPCDYANVRDETKAPPNNYKWSKPTFGCEDGYPYTAPVESFYHNPYALNDMSGNVAKWTCSLYDRKYREREKECTAKDDTRKRVVRGDAWNSFPQNSRAATRWKLSPEEAHSFMGFRLAKDE</sequence>
<feature type="domain" description="Sulfatase-modifying factor enzyme-like" evidence="1">
    <location>
        <begin position="6"/>
        <end position="151"/>
    </location>
</feature>
<evidence type="ECO:0000259" key="1">
    <source>
        <dbReference type="Pfam" id="PF03781"/>
    </source>
</evidence>
<evidence type="ECO:0000313" key="2">
    <source>
        <dbReference type="EMBL" id="VFJ76069.1"/>
    </source>
</evidence>
<dbReference type="InterPro" id="IPR016187">
    <property type="entry name" value="CTDL_fold"/>
</dbReference>
<keyword evidence="2" id="KW-0808">Transferase</keyword>
<dbReference type="InterPro" id="IPR005532">
    <property type="entry name" value="SUMF_dom"/>
</dbReference>
<organism evidence="2">
    <name type="scientific">Candidatus Kentrum sp. FW</name>
    <dbReference type="NCBI Taxonomy" id="2126338"/>
    <lineage>
        <taxon>Bacteria</taxon>
        <taxon>Pseudomonadati</taxon>
        <taxon>Pseudomonadota</taxon>
        <taxon>Gammaproteobacteria</taxon>
        <taxon>Candidatus Kentrum</taxon>
    </lineage>
</organism>
<dbReference type="AlphaFoldDB" id="A0A450U194"/>
<reference evidence="2" key="1">
    <citation type="submission" date="2019-02" db="EMBL/GenBank/DDBJ databases">
        <authorList>
            <person name="Gruber-Vodicka R. H."/>
            <person name="Seah K. B. B."/>
        </authorList>
    </citation>
    <scope>NUCLEOTIDE SEQUENCE</scope>
    <source>
        <strain evidence="2">BECK_BZ131</strain>
    </source>
</reference>
<name>A0A450U194_9GAMM</name>
<keyword evidence="2" id="KW-0418">Kinase</keyword>
<dbReference type="Pfam" id="PF03781">
    <property type="entry name" value="FGE-sulfatase"/>
    <property type="match status" value="1"/>
</dbReference>
<accession>A0A450U194</accession>
<dbReference type="GO" id="GO:0120147">
    <property type="term" value="F:formylglycine-generating oxidase activity"/>
    <property type="evidence" value="ECO:0007669"/>
    <property type="project" value="TreeGrafter"/>
</dbReference>
<dbReference type="Gene3D" id="3.90.1580.10">
    <property type="entry name" value="paralog of FGE (formylglycine-generating enzyme)"/>
    <property type="match status" value="1"/>
</dbReference>
<protein>
    <submittedName>
        <fullName evidence="2">Serine/threonine-protein kinase PpkA</fullName>
    </submittedName>
</protein>
<proteinExistence type="predicted"/>
<dbReference type="PANTHER" id="PTHR23150">
    <property type="entry name" value="SULFATASE MODIFYING FACTOR 1, 2"/>
    <property type="match status" value="1"/>
</dbReference>